<accession>A0A2U3D7Y5</accession>
<organism evidence="10 11">
    <name type="scientific">Sulfoacidibacillus thermotolerans</name>
    <name type="common">Acidibacillus sulfuroxidans</name>
    <dbReference type="NCBI Taxonomy" id="1765684"/>
    <lineage>
        <taxon>Bacteria</taxon>
        <taxon>Bacillati</taxon>
        <taxon>Bacillota</taxon>
        <taxon>Bacilli</taxon>
        <taxon>Bacillales</taxon>
        <taxon>Alicyclobacillaceae</taxon>
        <taxon>Sulfoacidibacillus</taxon>
    </lineage>
</organism>
<feature type="transmembrane region" description="Helical" evidence="8">
    <location>
        <begin position="129"/>
        <end position="151"/>
    </location>
</feature>
<evidence type="ECO:0000256" key="8">
    <source>
        <dbReference type="SAM" id="Phobius"/>
    </source>
</evidence>
<dbReference type="InterPro" id="IPR035973">
    <property type="entry name" value="Cyt_c_oxidase_su3-like_sf"/>
</dbReference>
<evidence type="ECO:0000256" key="1">
    <source>
        <dbReference type="ARBA" id="ARBA00004651"/>
    </source>
</evidence>
<reference evidence="10 11" key="1">
    <citation type="submission" date="2016-11" db="EMBL/GenBank/DDBJ databases">
        <title>Comparative genomics of Acidibacillus ferroxidans species.</title>
        <authorList>
            <person name="Oliveira G."/>
            <person name="Nunes G."/>
            <person name="Oliveira R."/>
            <person name="Araujo F."/>
            <person name="Salim A."/>
            <person name="Scholte L."/>
            <person name="Morais D."/>
            <person name="Nancucheo I."/>
            <person name="Johnson D.B."/>
            <person name="Grail B."/>
            <person name="Bittencourt J."/>
            <person name="Valadares R."/>
        </authorList>
    </citation>
    <scope>NUCLEOTIDE SEQUENCE [LARGE SCALE GENOMIC DNA]</scope>
    <source>
        <strain evidence="10 11">Y002</strain>
    </source>
</reference>
<evidence type="ECO:0000256" key="7">
    <source>
        <dbReference type="RuleBase" id="RU003376"/>
    </source>
</evidence>
<dbReference type="Pfam" id="PF00510">
    <property type="entry name" value="COX3"/>
    <property type="match status" value="1"/>
</dbReference>
<dbReference type="Gene3D" id="1.20.120.80">
    <property type="entry name" value="Cytochrome c oxidase, subunit III, four-helix bundle"/>
    <property type="match status" value="1"/>
</dbReference>
<evidence type="ECO:0000313" key="11">
    <source>
        <dbReference type="Proteomes" id="UP000245380"/>
    </source>
</evidence>
<dbReference type="InterPro" id="IPR013833">
    <property type="entry name" value="Cyt_c_oxidase_su3_a-hlx"/>
</dbReference>
<dbReference type="InterPro" id="IPR024791">
    <property type="entry name" value="Cyt_c/ubiquinol_Oxase_su3"/>
</dbReference>
<feature type="transmembrane region" description="Helical" evidence="8">
    <location>
        <begin position="172"/>
        <end position="191"/>
    </location>
</feature>
<keyword evidence="6 8" id="KW-0472">Membrane</keyword>
<feature type="domain" description="Heme-copper oxidase subunit III family profile" evidence="9">
    <location>
        <begin position="27"/>
        <end position="192"/>
    </location>
</feature>
<evidence type="ECO:0000256" key="6">
    <source>
        <dbReference type="ARBA" id="ARBA00023136"/>
    </source>
</evidence>
<evidence type="ECO:0000313" key="10">
    <source>
        <dbReference type="EMBL" id="PWI57404.1"/>
    </source>
</evidence>
<evidence type="ECO:0000259" key="9">
    <source>
        <dbReference type="PROSITE" id="PS50253"/>
    </source>
</evidence>
<comment type="caution">
    <text evidence="10">The sequence shown here is derived from an EMBL/GenBank/DDBJ whole genome shotgun (WGS) entry which is preliminary data.</text>
</comment>
<dbReference type="SUPFAM" id="SSF81452">
    <property type="entry name" value="Cytochrome c oxidase subunit III-like"/>
    <property type="match status" value="1"/>
</dbReference>
<comment type="similarity">
    <text evidence="2 7">Belongs to the cytochrome c oxidase subunit 3 family.</text>
</comment>
<proteinExistence type="inferred from homology"/>
<protein>
    <recommendedName>
        <fullName evidence="9">Heme-copper oxidase subunit III family profile domain-containing protein</fullName>
    </recommendedName>
</protein>
<dbReference type="PANTHER" id="PTHR11403:SF2">
    <property type="entry name" value="CYTOCHROME BO(3) UBIQUINOL OXIDASE SUBUNIT 3"/>
    <property type="match status" value="1"/>
</dbReference>
<sequence length="192" mass="21446">MAARTAMGSAQTRSDVESRIEQRKMRSAFAIFLFSMSVPYFMMINVRYIMSGGFIPPALDQTTGAIQTVLLVISLLTAVAAVRRVQQGDGRGYKRMTDVTLFLGGVGTLMQGYELWYHPLNPMSHYGETFLATVGLSVVMGLVGLLVLAAGRERVKRIGVTPERQLGYELSSWYWVFTVITWVALYVELYLL</sequence>
<dbReference type="Proteomes" id="UP000245380">
    <property type="component" value="Unassembled WGS sequence"/>
</dbReference>
<dbReference type="EMBL" id="MPDK01000013">
    <property type="protein sequence ID" value="PWI57404.1"/>
    <property type="molecule type" value="Genomic_DNA"/>
</dbReference>
<feature type="transmembrane region" description="Helical" evidence="8">
    <location>
        <begin position="97"/>
        <end position="117"/>
    </location>
</feature>
<dbReference type="RefSeq" id="WP_109430810.1">
    <property type="nucleotide sequence ID" value="NZ_MPDK01000013.1"/>
</dbReference>
<evidence type="ECO:0000256" key="4">
    <source>
        <dbReference type="ARBA" id="ARBA00022692"/>
    </source>
</evidence>
<gene>
    <name evidence="10" type="ORF">BM613_08750</name>
</gene>
<dbReference type="GO" id="GO:0019646">
    <property type="term" value="P:aerobic electron transport chain"/>
    <property type="evidence" value="ECO:0007669"/>
    <property type="project" value="InterPro"/>
</dbReference>
<dbReference type="AlphaFoldDB" id="A0A2U3D7Y5"/>
<keyword evidence="5 8" id="KW-1133">Transmembrane helix</keyword>
<evidence type="ECO:0000256" key="5">
    <source>
        <dbReference type="ARBA" id="ARBA00022989"/>
    </source>
</evidence>
<dbReference type="InterPro" id="IPR000298">
    <property type="entry name" value="Cyt_c_oxidase-like_su3"/>
</dbReference>
<feature type="transmembrane region" description="Helical" evidence="8">
    <location>
        <begin position="65"/>
        <end position="85"/>
    </location>
</feature>
<dbReference type="GO" id="GO:0005886">
    <property type="term" value="C:plasma membrane"/>
    <property type="evidence" value="ECO:0007669"/>
    <property type="project" value="UniProtKB-SubCell"/>
</dbReference>
<keyword evidence="11" id="KW-1185">Reference proteome</keyword>
<evidence type="ECO:0000256" key="2">
    <source>
        <dbReference type="ARBA" id="ARBA00010581"/>
    </source>
</evidence>
<name>A0A2U3D7Y5_SULT2</name>
<evidence type="ECO:0000256" key="3">
    <source>
        <dbReference type="ARBA" id="ARBA00022475"/>
    </source>
</evidence>
<keyword evidence="4 7" id="KW-0812">Transmembrane</keyword>
<dbReference type="GO" id="GO:0004129">
    <property type="term" value="F:cytochrome-c oxidase activity"/>
    <property type="evidence" value="ECO:0007669"/>
    <property type="project" value="InterPro"/>
</dbReference>
<keyword evidence="3" id="KW-1003">Cell membrane</keyword>
<comment type="subcellular location">
    <subcellularLocation>
        <location evidence="1 7">Cell membrane</location>
        <topology evidence="1 7">Multi-pass membrane protein</topology>
    </subcellularLocation>
</comment>
<dbReference type="PROSITE" id="PS50253">
    <property type="entry name" value="COX3"/>
    <property type="match status" value="1"/>
</dbReference>
<dbReference type="PANTHER" id="PTHR11403">
    <property type="entry name" value="CYTOCHROME C OXIDASE SUBUNIT III"/>
    <property type="match status" value="1"/>
</dbReference>
<feature type="transmembrane region" description="Helical" evidence="8">
    <location>
        <begin position="28"/>
        <end position="50"/>
    </location>
</feature>
<dbReference type="OrthoDB" id="2990430at2"/>